<accession>A0A0C3C0E9</accession>
<sequence>MFTVIRARSALLKPRASIPRAIRFPKGPIAIISRDKHTTDSYSKDVDSTPAPDPAVHRIDPDSDRVQKPYEPPSGEWSRAGDETDEYRHVEGVKEPYAPKGEHKGYKELSRSRQNWAQGKGRQTSGKEESPDA</sequence>
<evidence type="ECO:0000313" key="2">
    <source>
        <dbReference type="EMBL" id="KIM37754.1"/>
    </source>
</evidence>
<feature type="compositionally biased region" description="Basic and acidic residues" evidence="1">
    <location>
        <begin position="100"/>
        <end position="111"/>
    </location>
</feature>
<proteinExistence type="predicted"/>
<evidence type="ECO:0000256" key="1">
    <source>
        <dbReference type="SAM" id="MobiDB-lite"/>
    </source>
</evidence>
<reference evidence="2 3" key="1">
    <citation type="submission" date="2014-04" db="EMBL/GenBank/DDBJ databases">
        <authorList>
            <consortium name="DOE Joint Genome Institute"/>
            <person name="Kuo A."/>
            <person name="Gay G."/>
            <person name="Dore J."/>
            <person name="Kohler A."/>
            <person name="Nagy L.G."/>
            <person name="Floudas D."/>
            <person name="Copeland A."/>
            <person name="Barry K.W."/>
            <person name="Cichocki N."/>
            <person name="Veneault-Fourrey C."/>
            <person name="LaButti K."/>
            <person name="Lindquist E.A."/>
            <person name="Lipzen A."/>
            <person name="Lundell T."/>
            <person name="Morin E."/>
            <person name="Murat C."/>
            <person name="Sun H."/>
            <person name="Tunlid A."/>
            <person name="Henrissat B."/>
            <person name="Grigoriev I.V."/>
            <person name="Hibbett D.S."/>
            <person name="Martin F."/>
            <person name="Nordberg H.P."/>
            <person name="Cantor M.N."/>
            <person name="Hua S.X."/>
        </authorList>
    </citation>
    <scope>NUCLEOTIDE SEQUENCE [LARGE SCALE GENOMIC DNA]</scope>
    <source>
        <strain evidence="3">h7</strain>
    </source>
</reference>
<organism evidence="2 3">
    <name type="scientific">Hebeloma cylindrosporum</name>
    <dbReference type="NCBI Taxonomy" id="76867"/>
    <lineage>
        <taxon>Eukaryota</taxon>
        <taxon>Fungi</taxon>
        <taxon>Dikarya</taxon>
        <taxon>Basidiomycota</taxon>
        <taxon>Agaricomycotina</taxon>
        <taxon>Agaricomycetes</taxon>
        <taxon>Agaricomycetidae</taxon>
        <taxon>Agaricales</taxon>
        <taxon>Agaricineae</taxon>
        <taxon>Hymenogastraceae</taxon>
        <taxon>Hebeloma</taxon>
    </lineage>
</organism>
<feature type="compositionally biased region" description="Basic and acidic residues" evidence="1">
    <location>
        <begin position="55"/>
        <end position="68"/>
    </location>
</feature>
<feature type="region of interest" description="Disordered" evidence="1">
    <location>
        <begin position="26"/>
        <end position="133"/>
    </location>
</feature>
<dbReference type="STRING" id="686832.A0A0C3C0E9"/>
<keyword evidence="3" id="KW-1185">Reference proteome</keyword>
<evidence type="ECO:0000313" key="3">
    <source>
        <dbReference type="Proteomes" id="UP000053424"/>
    </source>
</evidence>
<feature type="compositionally biased region" description="Polar residues" evidence="1">
    <location>
        <begin position="112"/>
        <end position="124"/>
    </location>
</feature>
<protein>
    <submittedName>
        <fullName evidence="2">Uncharacterized protein</fullName>
    </submittedName>
</protein>
<name>A0A0C3C0E9_HEBCY</name>
<dbReference type="EMBL" id="KN831795">
    <property type="protein sequence ID" value="KIM37754.1"/>
    <property type="molecule type" value="Genomic_DNA"/>
</dbReference>
<gene>
    <name evidence="2" type="ORF">M413DRAFT_448270</name>
</gene>
<dbReference type="AlphaFoldDB" id="A0A0C3C0E9"/>
<reference evidence="3" key="2">
    <citation type="submission" date="2015-01" db="EMBL/GenBank/DDBJ databases">
        <title>Evolutionary Origins and Diversification of the Mycorrhizal Mutualists.</title>
        <authorList>
            <consortium name="DOE Joint Genome Institute"/>
            <consortium name="Mycorrhizal Genomics Consortium"/>
            <person name="Kohler A."/>
            <person name="Kuo A."/>
            <person name="Nagy L.G."/>
            <person name="Floudas D."/>
            <person name="Copeland A."/>
            <person name="Barry K.W."/>
            <person name="Cichocki N."/>
            <person name="Veneault-Fourrey C."/>
            <person name="LaButti K."/>
            <person name="Lindquist E.A."/>
            <person name="Lipzen A."/>
            <person name="Lundell T."/>
            <person name="Morin E."/>
            <person name="Murat C."/>
            <person name="Riley R."/>
            <person name="Ohm R."/>
            <person name="Sun H."/>
            <person name="Tunlid A."/>
            <person name="Henrissat B."/>
            <person name="Grigoriev I.V."/>
            <person name="Hibbett D.S."/>
            <person name="Martin F."/>
        </authorList>
    </citation>
    <scope>NUCLEOTIDE SEQUENCE [LARGE SCALE GENOMIC DNA]</scope>
    <source>
        <strain evidence="3">h7</strain>
    </source>
</reference>
<dbReference type="HOGENOM" id="CLU_1993197_0_0_1"/>
<dbReference type="Proteomes" id="UP000053424">
    <property type="component" value="Unassembled WGS sequence"/>
</dbReference>
<feature type="compositionally biased region" description="Basic and acidic residues" evidence="1">
    <location>
        <begin position="33"/>
        <end position="47"/>
    </location>
</feature>
<feature type="compositionally biased region" description="Basic and acidic residues" evidence="1">
    <location>
        <begin position="79"/>
        <end position="94"/>
    </location>
</feature>
<dbReference type="OrthoDB" id="2687798at2759"/>